<feature type="transmembrane region" description="Helical" evidence="6">
    <location>
        <begin position="164"/>
        <end position="184"/>
    </location>
</feature>
<comment type="caution">
    <text evidence="7">The sequence shown here is derived from an EMBL/GenBank/DDBJ whole genome shotgun (WGS) entry which is preliminary data.</text>
</comment>
<keyword evidence="2" id="KW-1003">Cell membrane</keyword>
<dbReference type="AlphaFoldDB" id="A0A150XU14"/>
<evidence type="ECO:0000256" key="6">
    <source>
        <dbReference type="SAM" id="Phobius"/>
    </source>
</evidence>
<gene>
    <name evidence="7" type="ORF">MB14_01910</name>
</gene>
<evidence type="ECO:0000256" key="1">
    <source>
        <dbReference type="ARBA" id="ARBA00004651"/>
    </source>
</evidence>
<organism evidence="7 8">
    <name type="scientific">Roseivirga ehrenbergii (strain DSM 102268 / JCM 13514 / KCTC 12282 / NCIMB 14502 / KMM 6017)</name>
    <dbReference type="NCBI Taxonomy" id="279360"/>
    <lineage>
        <taxon>Bacteria</taxon>
        <taxon>Pseudomonadati</taxon>
        <taxon>Bacteroidota</taxon>
        <taxon>Cytophagia</taxon>
        <taxon>Cytophagales</taxon>
        <taxon>Roseivirgaceae</taxon>
        <taxon>Roseivirga</taxon>
    </lineage>
</organism>
<evidence type="ECO:0000313" key="7">
    <source>
        <dbReference type="EMBL" id="KYG82176.1"/>
    </source>
</evidence>
<evidence type="ECO:0000256" key="5">
    <source>
        <dbReference type="ARBA" id="ARBA00023136"/>
    </source>
</evidence>
<keyword evidence="4 6" id="KW-1133">Transmembrane helix</keyword>
<accession>A0A150XU14</accession>
<dbReference type="Proteomes" id="UP000075583">
    <property type="component" value="Unassembled WGS sequence"/>
</dbReference>
<dbReference type="Pfam" id="PF03706">
    <property type="entry name" value="LPG_synthase_TM"/>
    <property type="match status" value="1"/>
</dbReference>
<feature type="transmembrane region" description="Helical" evidence="6">
    <location>
        <begin position="43"/>
        <end position="62"/>
    </location>
</feature>
<proteinExistence type="predicted"/>
<dbReference type="InterPro" id="IPR022791">
    <property type="entry name" value="L-PG_synthase/AglD"/>
</dbReference>
<keyword evidence="8" id="KW-1185">Reference proteome</keyword>
<dbReference type="GO" id="GO:0005886">
    <property type="term" value="C:plasma membrane"/>
    <property type="evidence" value="ECO:0007669"/>
    <property type="project" value="UniProtKB-SubCell"/>
</dbReference>
<feature type="transmembrane region" description="Helical" evidence="6">
    <location>
        <begin position="221"/>
        <end position="245"/>
    </location>
</feature>
<evidence type="ECO:0000256" key="3">
    <source>
        <dbReference type="ARBA" id="ARBA00022692"/>
    </source>
</evidence>
<feature type="transmembrane region" description="Helical" evidence="6">
    <location>
        <begin position="297"/>
        <end position="322"/>
    </location>
</feature>
<dbReference type="RefSeq" id="WP_062588100.1">
    <property type="nucleotide sequence ID" value="NZ_LQZQ01000001.1"/>
</dbReference>
<dbReference type="OrthoDB" id="9812094at2"/>
<evidence type="ECO:0008006" key="9">
    <source>
        <dbReference type="Google" id="ProtNLM"/>
    </source>
</evidence>
<keyword evidence="5 6" id="KW-0472">Membrane</keyword>
<evidence type="ECO:0000256" key="2">
    <source>
        <dbReference type="ARBA" id="ARBA00022475"/>
    </source>
</evidence>
<evidence type="ECO:0000256" key="4">
    <source>
        <dbReference type="ARBA" id="ARBA00022989"/>
    </source>
</evidence>
<feature type="transmembrane region" description="Helical" evidence="6">
    <location>
        <begin position="275"/>
        <end position="291"/>
    </location>
</feature>
<dbReference type="EMBL" id="LQZQ01000001">
    <property type="protein sequence ID" value="KYG82176.1"/>
    <property type="molecule type" value="Genomic_DNA"/>
</dbReference>
<feature type="transmembrane region" description="Helical" evidence="6">
    <location>
        <begin position="251"/>
        <end position="268"/>
    </location>
</feature>
<reference evidence="7" key="1">
    <citation type="submission" date="2016-01" db="EMBL/GenBank/DDBJ databases">
        <title>Genome sequencing of Roseivirga ehrenbergii KMM 6017.</title>
        <authorList>
            <person name="Selvaratnam C."/>
            <person name="Thevarajoo S."/>
            <person name="Goh K.M."/>
            <person name="Ee R."/>
            <person name="Chan K.-G."/>
            <person name="Chong C.S."/>
        </authorList>
    </citation>
    <scope>NUCLEOTIDE SEQUENCE [LARGE SCALE GENOMIC DNA]</scope>
    <source>
        <strain evidence="7">KMM 6017</strain>
    </source>
</reference>
<dbReference type="STRING" id="279360.MB14_01910"/>
<evidence type="ECO:0000313" key="8">
    <source>
        <dbReference type="Proteomes" id="UP000075583"/>
    </source>
</evidence>
<name>A0A150XU14_ROSEK</name>
<dbReference type="NCBIfam" id="TIGR00374">
    <property type="entry name" value="flippase-like domain"/>
    <property type="match status" value="1"/>
</dbReference>
<feature type="transmembrane region" description="Helical" evidence="6">
    <location>
        <begin position="126"/>
        <end position="144"/>
    </location>
</feature>
<keyword evidence="3 6" id="KW-0812">Transmembrane</keyword>
<dbReference type="PANTHER" id="PTHR39087">
    <property type="entry name" value="UPF0104 MEMBRANE PROTEIN MJ1595"/>
    <property type="match status" value="1"/>
</dbReference>
<protein>
    <recommendedName>
        <fullName evidence="9">TIGR00374 family protein</fullName>
    </recommendedName>
</protein>
<sequence>MKVSSKDILKLILSLGITGYILYNSTKTTDWNQIWEALKSFKYEWILVSVLLSLFSHGLRAYRWAMLLGTQGPRPSTWTAFLAVMACYLGNMAIPRLGEVARCTIMKEEKDIPVTFSLGTVITDRLLDLFMLMLLAMFLLAMQFDLLKSYFSQFIDDKLPFLITIWPFLALAGVLGLLAILFFVRKSKEERNPKSIYYKINQKGNELISGIKAIKKVENPLGFWVSTLGIWVLYFAMLYIISFGYAPTAELSLIAGVAVLVMGSLGMAAPVNNGIGAYQALVASILVVYGITYNDGYVFAVVSHGSQVVSVILFGFLSLLILNFRKKKKRIDTNEK</sequence>
<comment type="subcellular location">
    <subcellularLocation>
        <location evidence="1">Cell membrane</location>
        <topology evidence="1">Multi-pass membrane protein</topology>
    </subcellularLocation>
</comment>
<dbReference type="PANTHER" id="PTHR39087:SF2">
    <property type="entry name" value="UPF0104 MEMBRANE PROTEIN MJ1595"/>
    <property type="match status" value="1"/>
</dbReference>